<dbReference type="Pfam" id="PF14220">
    <property type="entry name" value="DUF4329"/>
    <property type="match status" value="1"/>
</dbReference>
<feature type="domain" description="DUF4329" evidence="2">
    <location>
        <begin position="34"/>
        <end position="164"/>
    </location>
</feature>
<protein>
    <recommendedName>
        <fullName evidence="2">DUF4329 domain-containing protein</fullName>
    </recommendedName>
</protein>
<gene>
    <name evidence="3" type="ORF">SAMN04490184_4130</name>
</gene>
<evidence type="ECO:0000313" key="3">
    <source>
        <dbReference type="EMBL" id="SDP63190.1"/>
    </source>
</evidence>
<dbReference type="EMBL" id="LT629708">
    <property type="protein sequence ID" value="SDP63190.1"/>
    <property type="molecule type" value="Genomic_DNA"/>
</dbReference>
<evidence type="ECO:0000313" key="4">
    <source>
        <dbReference type="Proteomes" id="UP000182654"/>
    </source>
</evidence>
<proteinExistence type="predicted"/>
<organism evidence="3 4">
    <name type="scientific">Pseudomonas extremorientalis</name>
    <dbReference type="NCBI Taxonomy" id="169669"/>
    <lineage>
        <taxon>Bacteria</taxon>
        <taxon>Pseudomonadati</taxon>
        <taxon>Pseudomonadota</taxon>
        <taxon>Gammaproteobacteria</taxon>
        <taxon>Pseudomonadales</taxon>
        <taxon>Pseudomonadaceae</taxon>
        <taxon>Pseudomonas</taxon>
    </lineage>
</organism>
<keyword evidence="4" id="KW-1185">Reference proteome</keyword>
<evidence type="ECO:0000259" key="2">
    <source>
        <dbReference type="Pfam" id="PF14220"/>
    </source>
</evidence>
<accession>A0ABY0SUX2</accession>
<evidence type="ECO:0000256" key="1">
    <source>
        <dbReference type="SAM" id="MobiDB-lite"/>
    </source>
</evidence>
<dbReference type="InterPro" id="IPR025479">
    <property type="entry name" value="DUF4329"/>
</dbReference>
<sequence length="1969" mass="218942">MMDIHDLPQPDSVRQTPITDRHMPALSPPFISADDAAYWAHTQIGSKRDREYGGAILKHAGQYFATVPKQGATKQIALDSVIPIRDGKPVLPADYTCSGFYHSHPDTDDDFPSRTFPARQRSILRGLFSYPDMQVILRLSGHVPAHYLSGPDGTLLKFVVRTQAKLQAFVTLLDPARNPEIDFFKDYVPQVAEAGALWVLVPNAAWGGVRGQVSKDWVLKEWVKNKPLKGRERMQPLFSAVFARSQLSELIAFTDQAFDQPFWGYLLKAADLDEYVYVPGEGTLDEWGQPHTLFPRGADGQTQLPPGFLIEGVLMRLVDKTKPPFLPSHLAPLVELLADAPALLDPLRPPTLLQRLPDGGLNSYRFSGTDAESLLLGKGGAVAQRQIESGALTVFRYFDRLASMGEMVVLKAGVIWPHAGKIHPWFEELRPHFSPDFLRPDDAARYLSQQVLRRDISHFGYILQRNDGRFVATGLITDINRLVSMGLSKGRVLDVLTLPADYRYYGFFVAVGSNPEELKRMLATQPDVEGGRSLDERLLLTLTIPYRNYVASLTADGQPIPCLYYSGTAGSLVKYVRSGSPQEREFHTALKAIIDTGVFKPRVDGFRGTPLQVVSKMASLGEFHVIETNAVFGDSRGRLPVTWNAFEPFVSMSPVDPPYNWVVPFPEQAAEVAHGQFGLTPQLRQVAFILKATEAQAYFSTQPAPVGNRMFSPSSVFTQDAKGDPAIPEGYEVHGMCYQALPDLGMKTLQHWLYESFVAPQDLAAAIAQARESKRALRTLYLSTRDGAQLQYRFSGTGLESQLYSVTPTGEVNDNGHQASLRSGAVTPTEYVLRVAAAGELSVLVAGKLWDVQGRVEQNWRPFARYRMPEFSPPFLQADDAARFAHEQVGSDRYGEYCGCILKTPDQRFVATLPVACMEEQRFAIGTVFPADHSGVLLVPEPYVIYGQYASCRSVARLDKARMQRNGWSREQASVDWQLFSDADLRNLIGNRHWVSTGYLSCDEDALIAFDLTGAKEQLDELNPDTSSAPREPQARVRHLSAIGLRIVLGSPLWGLPGGASSTWRAYAPAATFEKPQQAAFGAVFSTAKSAVIDAHMRLRRSYQSAQTAFAFLLKHIHKDEYVVSEAVPADATNPLFTLASLFGSQDDGTFIYPSAFALHGLFYVRRWMPDNLQNPQRWLARYFLSSADLYSAFQAARRWRDKGSSVTLPVFISTLDTALLQYQTAVSTRLFDPEKQPSGLFEDVHTLLSGGQLSAQEFVKKVIGMSWLSVLVPSECWDEDIARLGNDWGPYADFSRRALSPAFFHQADALRYAHQRLGNRRDRVYGGLLLKRVDGLFVATEPLPVATENFDPKWILPDEDVRTDWLAPGMTLVARYRSRQDVLPSFVLDEDGEAVYRAMFSTDVLGTALTCQHLWSHEYLFGVDGSVIGFSCKSAMDATQQDPLANDLDVLRRALAPAEQTPHDPLSNALEKQLRDGSLTPVEFVNRVLEVASMTVVQGSALWGNAQVLGRGWLPARGFITPDRFIHATADRALGPVFSHIDDAARNAHERAGERDRLTYGFIFKLANGHWMASLPVDGENRRFPYDRVLLGGHLPVGCTVAALYLCAPARQPEELLASPVYHAFIPPSLLRAALAVVRTKKNAGAAPYLPLYLSCADSALLKYRASRLDSDWDTEPQLQAYIRMLNGNFNPQDYIRQVARAGQLEVLVTGAIWAGQGPVSQSWSDGAPTTVAEDPDARVVLGPLFSHPDDAARYMWRRSPAVPGKASMGAILKNAAGNSYLASEPVDDSGPSVYVGLRMNTSAYRHLFGGVMNLIEGSQPRPRYPEGYHVMGVQQLHKWDVSLERLSDRHEQAIAENFISQREFRFVVDMLRQDKVAGARYYFTPRNGALLVYAPSFERVEHDLLLSGWIDPVSDKPRLKTSEVLTVLFNSGRLHVLEPDRFWQPKGHVASRFLMALRKAQQAQLRS</sequence>
<feature type="region of interest" description="Disordered" evidence="1">
    <location>
        <begin position="1"/>
        <end position="20"/>
    </location>
</feature>
<reference evidence="3 4" key="1">
    <citation type="submission" date="2016-10" db="EMBL/GenBank/DDBJ databases">
        <authorList>
            <person name="Varghese N."/>
            <person name="Submissions S."/>
        </authorList>
    </citation>
    <scope>NUCLEOTIDE SEQUENCE [LARGE SCALE GENOMIC DNA]</scope>
    <source>
        <strain evidence="3 4">BS2774</strain>
    </source>
</reference>
<name>A0ABY0SUX2_9PSED</name>
<dbReference type="Proteomes" id="UP000182654">
    <property type="component" value="Chromosome I"/>
</dbReference>